<dbReference type="OrthoDB" id="9795242at2"/>
<dbReference type="SUPFAM" id="SSF48498">
    <property type="entry name" value="Tetracyclin repressor-like, C-terminal domain"/>
    <property type="match status" value="1"/>
</dbReference>
<sequence length="192" mass="20877">MGKTTLTAAAVTEQLMIQFWQNGYAQTSIADLVTASQLSRSQFYRQYRNKSVALRRSLQQYQLVLDELLTQLIQRDQALGTPLAALLADCLLLPAQSDRWPSGCLLVNTMAEIGGHDTLIANQTQAIYAALQTHLVGLLSPVAAQLPATVAETATSLMQVRSGLQLLAKQAVNVSQLKQQAMVSVKLILQEG</sequence>
<keyword evidence="2" id="KW-0238">DNA-binding</keyword>
<evidence type="ECO:0000313" key="6">
    <source>
        <dbReference type="Proteomes" id="UP000289996"/>
    </source>
</evidence>
<gene>
    <name evidence="5" type="ORF">MUDAN_MDHGFNIF_00411</name>
</gene>
<dbReference type="SUPFAM" id="SSF46689">
    <property type="entry name" value="Homeodomain-like"/>
    <property type="match status" value="1"/>
</dbReference>
<dbReference type="InterPro" id="IPR009057">
    <property type="entry name" value="Homeodomain-like_sf"/>
</dbReference>
<dbReference type="PANTHER" id="PTHR47506">
    <property type="entry name" value="TRANSCRIPTIONAL REGULATORY PROTEIN"/>
    <property type="match status" value="1"/>
</dbReference>
<evidence type="ECO:0000313" key="5">
    <source>
        <dbReference type="EMBL" id="VDG27043.1"/>
    </source>
</evidence>
<keyword evidence="6" id="KW-1185">Reference proteome</keyword>
<keyword evidence="3" id="KW-0804">Transcription</keyword>
<dbReference type="GO" id="GO:0003677">
    <property type="term" value="F:DNA binding"/>
    <property type="evidence" value="ECO:0007669"/>
    <property type="project" value="UniProtKB-KW"/>
</dbReference>
<feature type="domain" description="HTH tetR-type" evidence="4">
    <location>
        <begin position="18"/>
        <end position="50"/>
    </location>
</feature>
<dbReference type="EMBL" id="UYIG01000001">
    <property type="protein sequence ID" value="VDG27043.1"/>
    <property type="molecule type" value="Genomic_DNA"/>
</dbReference>
<proteinExistence type="predicted"/>
<dbReference type="AlphaFoldDB" id="A0A660E2M3"/>
<evidence type="ECO:0000256" key="1">
    <source>
        <dbReference type="ARBA" id="ARBA00023015"/>
    </source>
</evidence>
<protein>
    <submittedName>
        <fullName evidence="5">TetR family transcriptional regulator [Lactobacillus sp.]</fullName>
    </submittedName>
</protein>
<dbReference type="Pfam" id="PF00440">
    <property type="entry name" value="TetR_N"/>
    <property type="match status" value="1"/>
</dbReference>
<dbReference type="RefSeq" id="WP_130851304.1">
    <property type="nucleotide sequence ID" value="NZ_UYIG01000001.1"/>
</dbReference>
<evidence type="ECO:0000256" key="3">
    <source>
        <dbReference type="ARBA" id="ARBA00023163"/>
    </source>
</evidence>
<evidence type="ECO:0000259" key="4">
    <source>
        <dbReference type="Pfam" id="PF00440"/>
    </source>
</evidence>
<name>A0A660E2M3_9LACO</name>
<accession>A0A660E2M3</accession>
<dbReference type="Gene3D" id="1.10.357.10">
    <property type="entry name" value="Tetracycline Repressor, domain 2"/>
    <property type="match status" value="1"/>
</dbReference>
<dbReference type="InterPro" id="IPR036271">
    <property type="entry name" value="Tet_transcr_reg_TetR-rel_C_sf"/>
</dbReference>
<organism evidence="5 6">
    <name type="scientific">Lactiplantibacillus mudanjiangensis</name>
    <dbReference type="NCBI Taxonomy" id="1296538"/>
    <lineage>
        <taxon>Bacteria</taxon>
        <taxon>Bacillati</taxon>
        <taxon>Bacillota</taxon>
        <taxon>Bacilli</taxon>
        <taxon>Lactobacillales</taxon>
        <taxon>Lactobacillaceae</taxon>
        <taxon>Lactiplantibacillus</taxon>
    </lineage>
</organism>
<evidence type="ECO:0000256" key="2">
    <source>
        <dbReference type="ARBA" id="ARBA00023125"/>
    </source>
</evidence>
<keyword evidence="1" id="KW-0805">Transcription regulation</keyword>
<dbReference type="Proteomes" id="UP000289996">
    <property type="component" value="Unassembled WGS sequence"/>
</dbReference>
<reference evidence="5 6" key="1">
    <citation type="submission" date="2018-11" db="EMBL/GenBank/DDBJ databases">
        <authorList>
            <person name="Wuyts S."/>
        </authorList>
    </citation>
    <scope>NUCLEOTIDE SEQUENCE [LARGE SCALE GENOMIC DNA]</scope>
    <source>
        <strain evidence="5">Lactobacillus mudanjiangensis AMBF249</strain>
    </source>
</reference>
<dbReference type="InterPro" id="IPR001647">
    <property type="entry name" value="HTH_TetR"/>
</dbReference>
<dbReference type="PANTHER" id="PTHR47506:SF1">
    <property type="entry name" value="HTH-TYPE TRANSCRIPTIONAL REGULATOR YJDC"/>
    <property type="match status" value="1"/>
</dbReference>